<keyword evidence="1" id="KW-0963">Cytoplasm</keyword>
<dbReference type="InterPro" id="IPR029063">
    <property type="entry name" value="SAM-dependent_MTases_sf"/>
</dbReference>
<dbReference type="Pfam" id="PF13636">
    <property type="entry name" value="Methyltranf_PUA"/>
    <property type="match status" value="1"/>
</dbReference>
<dbReference type="Gene3D" id="2.30.130.60">
    <property type="match status" value="1"/>
</dbReference>
<dbReference type="SUPFAM" id="SSF53335">
    <property type="entry name" value="S-adenosyl-L-methionine-dependent methyltransferases"/>
    <property type="match status" value="1"/>
</dbReference>
<dbReference type="InterPro" id="IPR001678">
    <property type="entry name" value="MeTrfase_RsmB-F_NOP2_dom"/>
</dbReference>
<evidence type="ECO:0000256" key="3">
    <source>
        <dbReference type="ARBA" id="ARBA00022679"/>
    </source>
</evidence>
<proteinExistence type="inferred from homology"/>
<dbReference type="Gene3D" id="3.30.70.1170">
    <property type="entry name" value="Sun protein, domain 3"/>
    <property type="match status" value="1"/>
</dbReference>
<dbReference type="Proteomes" id="UP000450917">
    <property type="component" value="Unassembled WGS sequence"/>
</dbReference>
<dbReference type="Gene3D" id="3.40.50.150">
    <property type="entry name" value="Vaccinia Virus protein VP39"/>
    <property type="match status" value="1"/>
</dbReference>
<dbReference type="CDD" id="cd21147">
    <property type="entry name" value="RsmF_methylt_CTD1"/>
    <property type="match status" value="1"/>
</dbReference>
<evidence type="ECO:0000256" key="4">
    <source>
        <dbReference type="ARBA" id="ARBA00022691"/>
    </source>
</evidence>
<organism evidence="9 10">
    <name type="scientific">Paenibacillus validus</name>
    <dbReference type="NCBI Taxonomy" id="44253"/>
    <lineage>
        <taxon>Bacteria</taxon>
        <taxon>Bacillati</taxon>
        <taxon>Bacillota</taxon>
        <taxon>Bacilli</taxon>
        <taxon>Bacillales</taxon>
        <taxon>Paenibacillaceae</taxon>
        <taxon>Paenibacillus</taxon>
    </lineage>
</organism>
<name>A0A7X3CWD0_9BACL</name>
<dbReference type="EMBL" id="WNZX01000042">
    <property type="protein sequence ID" value="MUG74067.1"/>
    <property type="molecule type" value="Genomic_DNA"/>
</dbReference>
<protein>
    <submittedName>
        <fullName evidence="9">RNA methyltransferase</fullName>
    </submittedName>
</protein>
<feature type="binding site" evidence="6">
    <location>
        <begin position="114"/>
        <end position="120"/>
    </location>
    <ligand>
        <name>S-adenosyl-L-methionine</name>
        <dbReference type="ChEBI" id="CHEBI:59789"/>
    </ligand>
</feature>
<keyword evidence="4 6" id="KW-0949">S-adenosyl-L-methionine</keyword>
<evidence type="ECO:0000256" key="7">
    <source>
        <dbReference type="SAM" id="MobiDB-lite"/>
    </source>
</evidence>
<feature type="binding site" evidence="6">
    <location>
        <position position="183"/>
    </location>
    <ligand>
        <name>S-adenosyl-L-methionine</name>
        <dbReference type="ChEBI" id="CHEBI:59789"/>
    </ligand>
</feature>
<comment type="caution">
    <text evidence="9">The sequence shown here is derived from an EMBL/GenBank/DDBJ whole genome shotgun (WGS) entry which is preliminary data.</text>
</comment>
<evidence type="ECO:0000313" key="10">
    <source>
        <dbReference type="Proteomes" id="UP000450917"/>
    </source>
</evidence>
<feature type="compositionally biased region" description="Basic residues" evidence="7">
    <location>
        <begin position="301"/>
        <end position="314"/>
    </location>
</feature>
<dbReference type="PRINTS" id="PR02008">
    <property type="entry name" value="RCMTFAMILY"/>
</dbReference>
<evidence type="ECO:0000256" key="5">
    <source>
        <dbReference type="ARBA" id="ARBA00022884"/>
    </source>
</evidence>
<accession>A0A7X3CWD0</accession>
<dbReference type="PANTHER" id="PTHR22807">
    <property type="entry name" value="NOP2 YEAST -RELATED NOL1/NOP2/FMU SUN DOMAIN-CONTAINING"/>
    <property type="match status" value="1"/>
</dbReference>
<evidence type="ECO:0000256" key="1">
    <source>
        <dbReference type="ARBA" id="ARBA00022490"/>
    </source>
</evidence>
<dbReference type="PROSITE" id="PS51686">
    <property type="entry name" value="SAM_MT_RSMB_NOP"/>
    <property type="match status" value="1"/>
</dbReference>
<keyword evidence="5 6" id="KW-0694">RNA-binding</keyword>
<comment type="similarity">
    <text evidence="6">Belongs to the class I-like SAM-binding methyltransferase superfamily. RsmB/NOP family.</text>
</comment>
<dbReference type="Pfam" id="PF17126">
    <property type="entry name" value="RsmF_methylt_CI"/>
    <property type="match status" value="1"/>
</dbReference>
<dbReference type="InterPro" id="IPR031341">
    <property type="entry name" value="Methyltr_RsmF_N"/>
</dbReference>
<feature type="region of interest" description="Disordered" evidence="7">
    <location>
        <begin position="293"/>
        <end position="320"/>
    </location>
</feature>
<dbReference type="GO" id="GO:0001510">
    <property type="term" value="P:RNA methylation"/>
    <property type="evidence" value="ECO:0007669"/>
    <property type="project" value="InterPro"/>
</dbReference>
<reference evidence="9 10" key="1">
    <citation type="submission" date="2019-11" db="EMBL/GenBank/DDBJ databases">
        <title>Draft genome sequences of five Paenibacillus species of dairy origin.</title>
        <authorList>
            <person name="Olajide A.M."/>
            <person name="Chen S."/>
            <person name="Lapointe G."/>
        </authorList>
    </citation>
    <scope>NUCLEOTIDE SEQUENCE [LARGE SCALE GENOMIC DNA]</scope>
    <source>
        <strain evidence="9 10">2CS3</strain>
    </source>
</reference>
<evidence type="ECO:0000256" key="2">
    <source>
        <dbReference type="ARBA" id="ARBA00022603"/>
    </source>
</evidence>
<evidence type="ECO:0000259" key="8">
    <source>
        <dbReference type="PROSITE" id="PS51686"/>
    </source>
</evidence>
<dbReference type="CDD" id="cd02440">
    <property type="entry name" value="AdoMet_MTases"/>
    <property type="match status" value="1"/>
</dbReference>
<dbReference type="GO" id="GO:0003723">
    <property type="term" value="F:RNA binding"/>
    <property type="evidence" value="ECO:0007669"/>
    <property type="project" value="UniProtKB-UniRule"/>
</dbReference>
<evidence type="ECO:0000313" key="9">
    <source>
        <dbReference type="EMBL" id="MUG74067.1"/>
    </source>
</evidence>
<feature type="domain" description="SAM-dependent MTase RsmB/NOP-type" evidence="8">
    <location>
        <begin position="23"/>
        <end position="301"/>
    </location>
</feature>
<feature type="active site" description="Nucleophile" evidence="6">
    <location>
        <position position="236"/>
    </location>
</feature>
<dbReference type="InterPro" id="IPR049560">
    <property type="entry name" value="MeTrfase_RsmB-F_NOP2_cat"/>
</dbReference>
<sequence length="473" mass="51339">MVDLPRAYIEQMRQLLSGEAEAFLQSYGEPRTQGLRLNTYKIGAAREETVRSLTEAFGLEPVPWCESGYYYPEDRRPGKHPLHAAGLYYIQEPSAMSAVELLAPAPGDVVLDLAAAPGGKSTHIADKLQGKGLLVSNEIHPVRAKSLSENVERMGIANAVVVSATPQQLAAKFPRFFDKMMVDAPCSGEGMFRKDPDTIGEWSPQHVDMCAARQLDILQAAVTMLKPGGRLAYSTCTFNEQENEQTVAALLTGFPALRLLRMERIWPHRQRGEGHFVALLELAEPSAEAAASTYSAAQGITRRKERSARGKRATGRPEEDALRSFRRLAESIGGAAWADELQAWLGPGEPLLFGNQLYWFPAAEGSPLSGDGLHGLKTLRPGLHLAELKKDRAEPSHALALALPSRLASGIPAVSLEADGGSAAERYLRGETLDAAAPGSGWTLVTFEGFALGWGKQSGTQIKNHYPKGLRRP</sequence>
<keyword evidence="2 6" id="KW-0489">Methyltransferase</keyword>
<dbReference type="PANTHER" id="PTHR22807:SF30">
    <property type="entry name" value="28S RRNA (CYTOSINE(4447)-C(5))-METHYLTRANSFERASE-RELATED"/>
    <property type="match status" value="1"/>
</dbReference>
<dbReference type="AlphaFoldDB" id="A0A7X3CWD0"/>
<dbReference type="InterPro" id="IPR031340">
    <property type="entry name" value="RsmF_methylt_CI"/>
</dbReference>
<dbReference type="RefSeq" id="WP_155615852.1">
    <property type="nucleotide sequence ID" value="NZ_JBDLZV010000001.1"/>
</dbReference>
<evidence type="ECO:0000256" key="6">
    <source>
        <dbReference type="PROSITE-ProRule" id="PRU01023"/>
    </source>
</evidence>
<dbReference type="GO" id="GO:0008173">
    <property type="term" value="F:RNA methyltransferase activity"/>
    <property type="evidence" value="ECO:0007669"/>
    <property type="project" value="InterPro"/>
</dbReference>
<comment type="caution">
    <text evidence="6">Lacks conserved residue(s) required for the propagation of feature annotation.</text>
</comment>
<gene>
    <name evidence="9" type="ORF">GNP93_26185</name>
</gene>
<keyword evidence="10" id="KW-1185">Reference proteome</keyword>
<feature type="binding site" evidence="6">
    <location>
        <position position="138"/>
    </location>
    <ligand>
        <name>S-adenosyl-L-methionine</name>
        <dbReference type="ChEBI" id="CHEBI:59789"/>
    </ligand>
</feature>
<keyword evidence="3 6" id="KW-0808">Transferase</keyword>
<dbReference type="InterPro" id="IPR023267">
    <property type="entry name" value="RCMT"/>
</dbReference>
<dbReference type="InterPro" id="IPR027391">
    <property type="entry name" value="Nol1_Nop2_Fmu_2"/>
</dbReference>
<dbReference type="Pfam" id="PF01189">
    <property type="entry name" value="Methyltr_RsmB-F"/>
    <property type="match status" value="1"/>
</dbReference>
<dbReference type="Pfam" id="PF17125">
    <property type="entry name" value="Methyltr_RsmF_N"/>
    <property type="match status" value="1"/>
</dbReference>